<feature type="transmembrane region" description="Helical" evidence="1">
    <location>
        <begin position="37"/>
        <end position="58"/>
    </location>
</feature>
<evidence type="ECO:0000256" key="1">
    <source>
        <dbReference type="SAM" id="Phobius"/>
    </source>
</evidence>
<feature type="transmembrane region" description="Helical" evidence="1">
    <location>
        <begin position="110"/>
        <end position="131"/>
    </location>
</feature>
<dbReference type="EMBL" id="DVAB01000023">
    <property type="protein sequence ID" value="HIK00449.1"/>
    <property type="molecule type" value="Genomic_DNA"/>
</dbReference>
<name>A0A832UNI7_9ARCH</name>
<feature type="transmembrane region" description="Helical" evidence="1">
    <location>
        <begin position="78"/>
        <end position="98"/>
    </location>
</feature>
<proteinExistence type="predicted"/>
<accession>A0A832UNI7</accession>
<evidence type="ECO:0000313" key="3">
    <source>
        <dbReference type="Proteomes" id="UP000646946"/>
    </source>
</evidence>
<evidence type="ECO:0008006" key="4">
    <source>
        <dbReference type="Google" id="ProtNLM"/>
    </source>
</evidence>
<evidence type="ECO:0000313" key="2">
    <source>
        <dbReference type="EMBL" id="HIK00449.1"/>
    </source>
</evidence>
<keyword evidence="3" id="KW-1185">Reference proteome</keyword>
<keyword evidence="1" id="KW-0812">Transmembrane</keyword>
<dbReference type="AlphaFoldDB" id="A0A832UNI7"/>
<keyword evidence="1" id="KW-1133">Transmembrane helix</keyword>
<organism evidence="2 3">
    <name type="scientific">Candidatus Naiadarchaeum limnaeum</name>
    <dbReference type="NCBI Taxonomy" id="2756139"/>
    <lineage>
        <taxon>Archaea</taxon>
        <taxon>Candidatus Undinarchaeota</taxon>
        <taxon>Candidatus Undinarchaeia</taxon>
        <taxon>Candidatus Naiadarchaeales</taxon>
        <taxon>Candidatus Naiadarchaeaceae</taxon>
        <taxon>Candidatus Naiadarchaeum</taxon>
    </lineage>
</organism>
<comment type="caution">
    <text evidence="2">The sequence shown here is derived from an EMBL/GenBank/DDBJ whole genome shotgun (WGS) entry which is preliminary data.</text>
</comment>
<feature type="transmembrane region" description="Helical" evidence="1">
    <location>
        <begin position="6"/>
        <end position="25"/>
    </location>
</feature>
<reference evidence="2 3" key="1">
    <citation type="journal article" name="Nat. Commun.">
        <title>Undinarchaeota illuminate DPANN phylogeny and the impact of gene transfer on archaeal evolution.</title>
        <authorList>
            <person name="Dombrowski N."/>
            <person name="Williams T.A."/>
            <person name="Sun J."/>
            <person name="Woodcroft B.J."/>
            <person name="Lee J.H."/>
            <person name="Minh B.Q."/>
            <person name="Rinke C."/>
            <person name="Spang A."/>
        </authorList>
    </citation>
    <scope>NUCLEOTIDE SEQUENCE [LARGE SCALE GENOMIC DNA]</scope>
    <source>
        <strain evidence="2">MAG_bin1129</strain>
    </source>
</reference>
<dbReference type="Proteomes" id="UP000646946">
    <property type="component" value="Unassembled WGS sequence"/>
</dbReference>
<keyword evidence="1" id="KW-0472">Membrane</keyword>
<gene>
    <name evidence="2" type="ORF">H1016_02835</name>
</gene>
<protein>
    <recommendedName>
        <fullName evidence="4">Permease</fullName>
    </recommendedName>
</protein>
<feature type="transmembrane region" description="Helical" evidence="1">
    <location>
        <begin position="143"/>
        <end position="164"/>
    </location>
</feature>
<sequence length="165" mass="17819">MMHEFVLPSSIFLIIVVAMYVLSIYKNIQKTDAAALYVFNNVFDIVVILVGISGIMALVEVVIPAGFFAHAFDSLSKLILTAIGGTILGSITAGPPILSYPIAKAMLDEGIVLGTIGAFISAWSLIDPISLPVEIRFLGKKFAFWRFFMSFIVASIVGVTMSILL</sequence>